<keyword evidence="1" id="KW-0812">Transmembrane</keyword>
<keyword evidence="3" id="KW-1185">Reference proteome</keyword>
<organism evidence="2 3">
    <name type="scientific">Paenibacillus hodogayensis</name>
    <dbReference type="NCBI Taxonomy" id="279208"/>
    <lineage>
        <taxon>Bacteria</taxon>
        <taxon>Bacillati</taxon>
        <taxon>Bacillota</taxon>
        <taxon>Bacilli</taxon>
        <taxon>Bacillales</taxon>
        <taxon>Paenibacillaceae</taxon>
        <taxon>Paenibacillus</taxon>
    </lineage>
</organism>
<sequence length="402" mass="47396">MITKVFRPFWSYDVQKTEEWLSSMAEKGHEVVKINRGTRHFFFQQGEPTKRTYRIGFNKMKTNPLSRVLLDDRWVMVLQCGNWYVTANEQPLDQIKTFPVRESIVKHNRTMLYIFASVLLYLTVIAAFNLILGSVLFFQDIPGHFVESPLWLLTYFSIGMGIALWVLALYSVIKINQTNNTLIGENRQRKELQGKGQVERRLSKDEEKRLRRSGQLIVKRRLGWMYAPDKLEKWLEAMEEQGLNLYRVGKTGTVFYFTTGNPRKVSYCADYQNIADEGYFYIHRDAGWKSAFTSNSSIQKWTLWSREYSMGEEQPQIYSDKSDQLKHARRIAITYSCMFLPLVIFYILNIGSNIHLMSNHTLDKLQIINMTLFVLLILNFGAFSIRTWLYYRRLSKRYKYGL</sequence>
<feature type="transmembrane region" description="Helical" evidence="1">
    <location>
        <begin position="111"/>
        <end position="138"/>
    </location>
</feature>
<accession>A0ABV5W799</accession>
<comment type="caution">
    <text evidence="2">The sequence shown here is derived from an EMBL/GenBank/DDBJ whole genome shotgun (WGS) entry which is preliminary data.</text>
</comment>
<protein>
    <submittedName>
        <fullName evidence="2">DUF2812 domain-containing protein</fullName>
    </submittedName>
</protein>
<evidence type="ECO:0000256" key="1">
    <source>
        <dbReference type="SAM" id="Phobius"/>
    </source>
</evidence>
<dbReference type="EMBL" id="JBHMAG010000022">
    <property type="protein sequence ID" value="MFB9756281.1"/>
    <property type="molecule type" value="Genomic_DNA"/>
</dbReference>
<dbReference type="Pfam" id="PF11193">
    <property type="entry name" value="DUF2812"/>
    <property type="match status" value="2"/>
</dbReference>
<keyword evidence="1" id="KW-1133">Transmembrane helix</keyword>
<name>A0ABV5W799_9BACL</name>
<dbReference type="InterPro" id="IPR021359">
    <property type="entry name" value="DUF2812"/>
</dbReference>
<keyword evidence="1" id="KW-0472">Membrane</keyword>
<feature type="transmembrane region" description="Helical" evidence="1">
    <location>
        <begin position="150"/>
        <end position="173"/>
    </location>
</feature>
<evidence type="ECO:0000313" key="2">
    <source>
        <dbReference type="EMBL" id="MFB9756281.1"/>
    </source>
</evidence>
<feature type="transmembrane region" description="Helical" evidence="1">
    <location>
        <begin position="331"/>
        <end position="348"/>
    </location>
</feature>
<reference evidence="2 3" key="1">
    <citation type="submission" date="2024-09" db="EMBL/GenBank/DDBJ databases">
        <authorList>
            <person name="Sun Q."/>
            <person name="Mori K."/>
        </authorList>
    </citation>
    <scope>NUCLEOTIDE SEQUENCE [LARGE SCALE GENOMIC DNA]</scope>
    <source>
        <strain evidence="2 3">JCM 12520</strain>
    </source>
</reference>
<dbReference type="Proteomes" id="UP001589619">
    <property type="component" value="Unassembled WGS sequence"/>
</dbReference>
<evidence type="ECO:0000313" key="3">
    <source>
        <dbReference type="Proteomes" id="UP001589619"/>
    </source>
</evidence>
<dbReference type="RefSeq" id="WP_344917302.1">
    <property type="nucleotide sequence ID" value="NZ_BAAAYO010000021.1"/>
</dbReference>
<proteinExistence type="predicted"/>
<feature type="transmembrane region" description="Helical" evidence="1">
    <location>
        <begin position="368"/>
        <end position="389"/>
    </location>
</feature>
<gene>
    <name evidence="2" type="ORF">ACFFNY_32285</name>
</gene>